<feature type="region of interest" description="Disordered" evidence="5">
    <location>
        <begin position="51"/>
        <end position="118"/>
    </location>
</feature>
<reference evidence="6" key="1">
    <citation type="submission" date="2020-06" db="EMBL/GenBank/DDBJ databases">
        <authorList>
            <person name="Li T."/>
            <person name="Hu X."/>
            <person name="Zhang T."/>
            <person name="Song X."/>
            <person name="Zhang H."/>
            <person name="Dai N."/>
            <person name="Sheng W."/>
            <person name="Hou X."/>
            <person name="Wei L."/>
        </authorList>
    </citation>
    <scope>NUCLEOTIDE SEQUENCE</scope>
    <source>
        <strain evidence="6">G02</strain>
        <tissue evidence="6">Leaf</tissue>
    </source>
</reference>
<dbReference type="GO" id="GO:0005730">
    <property type="term" value="C:nucleolus"/>
    <property type="evidence" value="ECO:0007669"/>
    <property type="project" value="UniProtKB-SubCell"/>
</dbReference>
<dbReference type="InterPro" id="IPR019186">
    <property type="entry name" value="Nucleolar_protein_12"/>
</dbReference>
<dbReference type="PANTHER" id="PTHR14577:SF0">
    <property type="entry name" value="NUCLEOLAR PROTEIN 12"/>
    <property type="match status" value="1"/>
</dbReference>
<evidence type="ECO:0000256" key="4">
    <source>
        <dbReference type="ARBA" id="ARBA00023242"/>
    </source>
</evidence>
<evidence type="ECO:0000256" key="3">
    <source>
        <dbReference type="ARBA" id="ARBA00023054"/>
    </source>
</evidence>
<evidence type="ECO:0000256" key="5">
    <source>
        <dbReference type="SAM" id="MobiDB-lite"/>
    </source>
</evidence>
<name>A0AAW2LRB4_SESRA</name>
<keyword evidence="4" id="KW-0539">Nucleus</keyword>
<protein>
    <recommendedName>
        <fullName evidence="7">Ribosomal RNA-processing protein 17</fullName>
    </recommendedName>
</protein>
<accession>A0AAW2LRB4</accession>
<organism evidence="6">
    <name type="scientific">Sesamum radiatum</name>
    <name type="common">Black benniseed</name>
    <dbReference type="NCBI Taxonomy" id="300843"/>
    <lineage>
        <taxon>Eukaryota</taxon>
        <taxon>Viridiplantae</taxon>
        <taxon>Streptophyta</taxon>
        <taxon>Embryophyta</taxon>
        <taxon>Tracheophyta</taxon>
        <taxon>Spermatophyta</taxon>
        <taxon>Magnoliopsida</taxon>
        <taxon>eudicotyledons</taxon>
        <taxon>Gunneridae</taxon>
        <taxon>Pentapetalae</taxon>
        <taxon>asterids</taxon>
        <taxon>lamiids</taxon>
        <taxon>Lamiales</taxon>
        <taxon>Pedaliaceae</taxon>
        <taxon>Sesamum</taxon>
    </lineage>
</organism>
<gene>
    <name evidence="6" type="ORF">Sradi_5382300</name>
</gene>
<evidence type="ECO:0000256" key="2">
    <source>
        <dbReference type="ARBA" id="ARBA00007175"/>
    </source>
</evidence>
<keyword evidence="3" id="KW-0175">Coiled coil</keyword>
<dbReference type="Pfam" id="PF09805">
    <property type="entry name" value="Nop25"/>
    <property type="match status" value="1"/>
</dbReference>
<dbReference type="AlphaFoldDB" id="A0AAW2LRB4"/>
<reference evidence="6" key="2">
    <citation type="journal article" date="2024" name="Plant">
        <title>Genomic evolution and insights into agronomic trait innovations of Sesamum species.</title>
        <authorList>
            <person name="Miao H."/>
            <person name="Wang L."/>
            <person name="Qu L."/>
            <person name="Liu H."/>
            <person name="Sun Y."/>
            <person name="Le M."/>
            <person name="Wang Q."/>
            <person name="Wei S."/>
            <person name="Zheng Y."/>
            <person name="Lin W."/>
            <person name="Duan Y."/>
            <person name="Cao H."/>
            <person name="Xiong S."/>
            <person name="Wang X."/>
            <person name="Wei L."/>
            <person name="Li C."/>
            <person name="Ma Q."/>
            <person name="Ju M."/>
            <person name="Zhao R."/>
            <person name="Li G."/>
            <person name="Mu C."/>
            <person name="Tian Q."/>
            <person name="Mei H."/>
            <person name="Zhang T."/>
            <person name="Gao T."/>
            <person name="Zhang H."/>
        </authorList>
    </citation>
    <scope>NUCLEOTIDE SEQUENCE</scope>
    <source>
        <strain evidence="6">G02</strain>
    </source>
</reference>
<feature type="region of interest" description="Disordered" evidence="5">
    <location>
        <begin position="159"/>
        <end position="226"/>
    </location>
</feature>
<feature type="compositionally biased region" description="Basic residues" evidence="5">
    <location>
        <begin position="192"/>
        <end position="207"/>
    </location>
</feature>
<comment type="similarity">
    <text evidence="2">Belongs to the RRP17 family.</text>
</comment>
<feature type="compositionally biased region" description="Basic and acidic residues" evidence="5">
    <location>
        <begin position="57"/>
        <end position="69"/>
    </location>
</feature>
<dbReference type="GO" id="GO:0019843">
    <property type="term" value="F:rRNA binding"/>
    <property type="evidence" value="ECO:0007669"/>
    <property type="project" value="TreeGrafter"/>
</dbReference>
<evidence type="ECO:0000313" key="6">
    <source>
        <dbReference type="EMBL" id="KAL0321208.1"/>
    </source>
</evidence>
<evidence type="ECO:0008006" key="7">
    <source>
        <dbReference type="Google" id="ProtNLM"/>
    </source>
</evidence>
<dbReference type="EMBL" id="JACGWJ010000024">
    <property type="protein sequence ID" value="KAL0321208.1"/>
    <property type="molecule type" value="Genomic_DNA"/>
</dbReference>
<evidence type="ECO:0000256" key="1">
    <source>
        <dbReference type="ARBA" id="ARBA00004604"/>
    </source>
</evidence>
<comment type="subcellular location">
    <subcellularLocation>
        <location evidence="1">Nucleus</location>
        <location evidence="1">Nucleolus</location>
    </subcellularLocation>
</comment>
<feature type="compositionally biased region" description="Acidic residues" evidence="5">
    <location>
        <begin position="98"/>
        <end position="113"/>
    </location>
</feature>
<feature type="compositionally biased region" description="Basic residues" evidence="5">
    <location>
        <begin position="214"/>
        <end position="226"/>
    </location>
</feature>
<sequence length="226" mass="25615">MDEAAVGDGAPGPLGVRARHIKKRALKNKTLSVSFNEKDLKDFVTGFHKRKKKRRKEALQKQEEAERRKRIEQRKKRKLERDFVMFGGAPPDSGTDAAESDEEHDGDEDEDGEPVPSVSGYVMHACFMVYDHLSEVLCFSSEGMTTYDKGDMQVTVTTSEIAREEEYPTNRPKVGGPESVEMFDKSKQRAPVARKKPLKKAPKKRSGAKPQSKRDKRKGKKKNKKH</sequence>
<proteinExistence type="inferred from homology"/>
<dbReference type="PANTHER" id="PTHR14577">
    <property type="entry name" value="NUCLEOLAR PROTEIN 12"/>
    <property type="match status" value="1"/>
</dbReference>
<comment type="caution">
    <text evidence="6">The sequence shown here is derived from an EMBL/GenBank/DDBJ whole genome shotgun (WGS) entry which is preliminary data.</text>
</comment>